<reference evidence="2 3" key="1">
    <citation type="submission" date="2021-01" db="EMBL/GenBank/DDBJ databases">
        <title>Actinoplanes sp. nov. LDG1-06 isolated from lichen.</title>
        <authorList>
            <person name="Saeng-In P."/>
            <person name="Phongsopitanun W."/>
            <person name="Kanchanasin P."/>
            <person name="Yuki M."/>
            <person name="Kudo T."/>
            <person name="Ohkuma M."/>
            <person name="Tanasupawat S."/>
        </authorList>
    </citation>
    <scope>NUCLEOTIDE SEQUENCE [LARGE SCALE GENOMIC DNA]</scope>
    <source>
        <strain evidence="2 3">LDG1-06</strain>
    </source>
</reference>
<keyword evidence="1" id="KW-0812">Transmembrane</keyword>
<keyword evidence="3" id="KW-1185">Reference proteome</keyword>
<keyword evidence="1" id="KW-0472">Membrane</keyword>
<dbReference type="RefSeq" id="WP_203384214.1">
    <property type="nucleotide sequence ID" value="NZ_JAENHP010000048.1"/>
</dbReference>
<evidence type="ECO:0000313" key="2">
    <source>
        <dbReference type="EMBL" id="MBM2623863.1"/>
    </source>
</evidence>
<gene>
    <name evidence="2" type="ORF">JIG36_51080</name>
</gene>
<dbReference type="Proteomes" id="UP000632138">
    <property type="component" value="Unassembled WGS sequence"/>
</dbReference>
<proteinExistence type="predicted"/>
<comment type="caution">
    <text evidence="2">The sequence shown here is derived from an EMBL/GenBank/DDBJ whole genome shotgun (WGS) entry which is preliminary data.</text>
</comment>
<protein>
    <submittedName>
        <fullName evidence="2">Uncharacterized protein</fullName>
    </submittedName>
</protein>
<evidence type="ECO:0000256" key="1">
    <source>
        <dbReference type="SAM" id="Phobius"/>
    </source>
</evidence>
<keyword evidence="1" id="KW-1133">Transmembrane helix</keyword>
<sequence length="217" mass="22997">MLAFLIIMSAAAIHCLDLGNIGSRGRFILGTTVFGIFIAVAQYLIFRDADGLVGIAAAVALVAGIRRSVRWLADEGGAVILAEWWRWTAAPWCVDTLLGCVAAVGSILSPARETHEAAPVTAPALVSETGETAPVRLPNGDRWGMLTPALRAAETASDTAHETAPVTFSDWLPTSIRPGVGFNAAAREALDRWGISRATYARRLAEYRQGLDQAAAA</sequence>
<name>A0ABS2AVF3_9ACTN</name>
<organism evidence="2 3">
    <name type="scientific">Paractinoplanes ovalisporus</name>
    <dbReference type="NCBI Taxonomy" id="2810368"/>
    <lineage>
        <taxon>Bacteria</taxon>
        <taxon>Bacillati</taxon>
        <taxon>Actinomycetota</taxon>
        <taxon>Actinomycetes</taxon>
        <taxon>Micromonosporales</taxon>
        <taxon>Micromonosporaceae</taxon>
        <taxon>Paractinoplanes</taxon>
    </lineage>
</organism>
<dbReference type="EMBL" id="JAENHP010000048">
    <property type="protein sequence ID" value="MBM2623863.1"/>
    <property type="molecule type" value="Genomic_DNA"/>
</dbReference>
<feature type="transmembrane region" description="Helical" evidence="1">
    <location>
        <begin position="25"/>
        <end position="45"/>
    </location>
</feature>
<evidence type="ECO:0000313" key="3">
    <source>
        <dbReference type="Proteomes" id="UP000632138"/>
    </source>
</evidence>
<accession>A0ABS2AVF3</accession>